<name>A0A1H8TEA6_9GAMM</name>
<evidence type="ECO:0000313" key="2">
    <source>
        <dbReference type="EMBL" id="SEO88924.1"/>
    </source>
</evidence>
<dbReference type="GO" id="GO:0003824">
    <property type="term" value="F:catalytic activity"/>
    <property type="evidence" value="ECO:0007669"/>
    <property type="project" value="InterPro"/>
</dbReference>
<dbReference type="AlphaFoldDB" id="A0A1H8TEA6"/>
<dbReference type="Pfam" id="PF00561">
    <property type="entry name" value="Abhydrolase_1"/>
    <property type="match status" value="1"/>
</dbReference>
<dbReference type="OrthoDB" id="9796770at2"/>
<dbReference type="InterPro" id="IPR000639">
    <property type="entry name" value="Epox_hydrolase-like"/>
</dbReference>
<reference evidence="2 3" key="1">
    <citation type="submission" date="2016-10" db="EMBL/GenBank/DDBJ databases">
        <authorList>
            <person name="de Groot N.N."/>
        </authorList>
    </citation>
    <scope>NUCLEOTIDE SEQUENCE [LARGE SCALE GENOMIC DNA]</scope>
    <source>
        <strain evidence="2 3">CGMCC 1.6291</strain>
    </source>
</reference>
<gene>
    <name evidence="2" type="ORF">SAMN04488052_10479</name>
</gene>
<dbReference type="PRINTS" id="PR00111">
    <property type="entry name" value="ABHYDROLASE"/>
</dbReference>
<proteinExistence type="predicted"/>
<dbReference type="EMBL" id="FOEG01000004">
    <property type="protein sequence ID" value="SEO88924.1"/>
    <property type="molecule type" value="Genomic_DNA"/>
</dbReference>
<evidence type="ECO:0000313" key="3">
    <source>
        <dbReference type="Proteomes" id="UP000199657"/>
    </source>
</evidence>
<dbReference type="Proteomes" id="UP000199657">
    <property type="component" value="Unassembled WGS sequence"/>
</dbReference>
<evidence type="ECO:0000259" key="1">
    <source>
        <dbReference type="Pfam" id="PF00561"/>
    </source>
</evidence>
<dbReference type="RefSeq" id="WP_091643197.1">
    <property type="nucleotide sequence ID" value="NZ_FOEG01000004.1"/>
</dbReference>
<accession>A0A1H8TEA6</accession>
<organism evidence="2 3">
    <name type="scientific">Aquisalimonas asiatica</name>
    <dbReference type="NCBI Taxonomy" id="406100"/>
    <lineage>
        <taxon>Bacteria</taxon>
        <taxon>Pseudomonadati</taxon>
        <taxon>Pseudomonadota</taxon>
        <taxon>Gammaproteobacteria</taxon>
        <taxon>Chromatiales</taxon>
        <taxon>Ectothiorhodospiraceae</taxon>
        <taxon>Aquisalimonas</taxon>
    </lineage>
</organism>
<dbReference type="InterPro" id="IPR029058">
    <property type="entry name" value="AB_hydrolase_fold"/>
</dbReference>
<dbReference type="PANTHER" id="PTHR43433:SF5">
    <property type="entry name" value="AB HYDROLASE-1 DOMAIN-CONTAINING PROTEIN"/>
    <property type="match status" value="1"/>
</dbReference>
<protein>
    <submittedName>
        <fullName evidence="2">Pimeloyl-ACP methyl ester carboxylesterase</fullName>
    </submittedName>
</protein>
<dbReference type="InterPro" id="IPR000073">
    <property type="entry name" value="AB_hydrolase_1"/>
</dbReference>
<sequence>MAEVTNEGGRLYYEIHGEGTPVVLLMGLGGSGRAWGLQLPDFARRHRVLLPDNRGVGRSDMPPGPYTMAGFAADLDAVLNAADIDSAHLVGVSMGGLIAQEYYHLHPHRVRSMTLVATGVGPADPAYVPPERHIWEVLELDRATTDERTVVERMNATFYHPDYLERIPDLADRILQFQAREPQPPHAYHAQLHSAGTHTLNSPRLHQVDVPCLVVHGEDDRVWPPENARYLATHLPNAELELMPRTAHMLPLEQPRAFNTRVLRFLADVDAERQ</sequence>
<keyword evidence="3" id="KW-1185">Reference proteome</keyword>
<dbReference type="STRING" id="406100.SAMN04488052_10479"/>
<dbReference type="Gene3D" id="3.40.50.1820">
    <property type="entry name" value="alpha/beta hydrolase"/>
    <property type="match status" value="1"/>
</dbReference>
<dbReference type="InterPro" id="IPR050471">
    <property type="entry name" value="AB_hydrolase"/>
</dbReference>
<dbReference type="PRINTS" id="PR00412">
    <property type="entry name" value="EPOXHYDRLASE"/>
</dbReference>
<feature type="domain" description="AB hydrolase-1" evidence="1">
    <location>
        <begin position="21"/>
        <end position="254"/>
    </location>
</feature>
<dbReference type="PANTHER" id="PTHR43433">
    <property type="entry name" value="HYDROLASE, ALPHA/BETA FOLD FAMILY PROTEIN"/>
    <property type="match status" value="1"/>
</dbReference>
<dbReference type="SUPFAM" id="SSF53474">
    <property type="entry name" value="alpha/beta-Hydrolases"/>
    <property type="match status" value="1"/>
</dbReference>